<keyword evidence="2" id="KW-0597">Phosphoprotein</keyword>
<dbReference type="SMART" id="SM00823">
    <property type="entry name" value="PKS_PP"/>
    <property type="match status" value="2"/>
</dbReference>
<dbReference type="NCBIfam" id="TIGR01733">
    <property type="entry name" value="AA-adenyl-dom"/>
    <property type="match status" value="2"/>
</dbReference>
<keyword evidence="7" id="KW-1185">Reference proteome</keyword>
<dbReference type="CDD" id="cd19542">
    <property type="entry name" value="CT_NRPS-like"/>
    <property type="match status" value="2"/>
</dbReference>
<comment type="caution">
    <text evidence="6">The sequence shown here is derived from an EMBL/GenBank/DDBJ whole genome shotgun (WGS) entry which is preliminary data.</text>
</comment>
<dbReference type="Proteomes" id="UP000652219">
    <property type="component" value="Unassembled WGS sequence"/>
</dbReference>
<dbReference type="GO" id="GO:0043041">
    <property type="term" value="P:amino acid activation for nonribosomal peptide biosynthetic process"/>
    <property type="evidence" value="ECO:0007669"/>
    <property type="project" value="TreeGrafter"/>
</dbReference>
<dbReference type="GO" id="GO:0031177">
    <property type="term" value="F:phosphopantetheine binding"/>
    <property type="evidence" value="ECO:0007669"/>
    <property type="project" value="InterPro"/>
</dbReference>
<dbReference type="Gene3D" id="3.30.559.30">
    <property type="entry name" value="Nonribosomal peptide synthetase, condensation domain"/>
    <property type="match status" value="4"/>
</dbReference>
<dbReference type="GO" id="GO:0005737">
    <property type="term" value="C:cytoplasm"/>
    <property type="evidence" value="ECO:0007669"/>
    <property type="project" value="TreeGrafter"/>
</dbReference>
<dbReference type="InterPro" id="IPR045851">
    <property type="entry name" value="AMP-bd_C_sf"/>
</dbReference>
<evidence type="ECO:0000256" key="3">
    <source>
        <dbReference type="ARBA" id="ARBA00022598"/>
    </source>
</evidence>
<dbReference type="Pfam" id="PF00550">
    <property type="entry name" value="PP-binding"/>
    <property type="match status" value="3"/>
</dbReference>
<keyword evidence="1" id="KW-0596">Phosphopantetheine</keyword>
<dbReference type="Gene3D" id="1.10.1200.10">
    <property type="entry name" value="ACP-like"/>
    <property type="match status" value="3"/>
</dbReference>
<dbReference type="Gene3D" id="3.30.300.30">
    <property type="match status" value="2"/>
</dbReference>
<keyword evidence="3" id="KW-0436">Ligase</keyword>
<dbReference type="InterPro" id="IPR023213">
    <property type="entry name" value="CAT-like_dom_sf"/>
</dbReference>
<dbReference type="GO" id="GO:0016874">
    <property type="term" value="F:ligase activity"/>
    <property type="evidence" value="ECO:0007669"/>
    <property type="project" value="UniProtKB-KW"/>
</dbReference>
<dbReference type="FunFam" id="3.30.300.30:FF:000015">
    <property type="entry name" value="Nonribosomal peptide synthase SidD"/>
    <property type="match status" value="2"/>
</dbReference>
<dbReference type="PANTHER" id="PTHR45527">
    <property type="entry name" value="NONRIBOSOMAL PEPTIDE SYNTHETASE"/>
    <property type="match status" value="1"/>
</dbReference>
<feature type="compositionally biased region" description="Basic and acidic residues" evidence="4">
    <location>
        <begin position="83"/>
        <end position="96"/>
    </location>
</feature>
<dbReference type="SUPFAM" id="SSF52777">
    <property type="entry name" value="CoA-dependent acyltransferases"/>
    <property type="match status" value="8"/>
</dbReference>
<dbReference type="InterPro" id="IPR001242">
    <property type="entry name" value="Condensation_dom"/>
</dbReference>
<evidence type="ECO:0000256" key="2">
    <source>
        <dbReference type="ARBA" id="ARBA00022553"/>
    </source>
</evidence>
<dbReference type="Gene3D" id="3.30.559.10">
    <property type="entry name" value="Chloramphenicol acetyltransferase-like domain"/>
    <property type="match status" value="4"/>
</dbReference>
<dbReference type="PROSITE" id="PS00455">
    <property type="entry name" value="AMP_BINDING"/>
    <property type="match status" value="1"/>
</dbReference>
<evidence type="ECO:0000256" key="4">
    <source>
        <dbReference type="SAM" id="MobiDB-lite"/>
    </source>
</evidence>
<gene>
    <name evidence="6" type="ORF">CSOJ01_12804</name>
</gene>
<dbReference type="PROSITE" id="PS50075">
    <property type="entry name" value="CARRIER"/>
    <property type="match status" value="3"/>
</dbReference>
<dbReference type="FunFam" id="3.40.50.12780:FF:000014">
    <property type="entry name" value="Nonribosomal peptide synthetase 1"/>
    <property type="match status" value="2"/>
</dbReference>
<evidence type="ECO:0000259" key="5">
    <source>
        <dbReference type="PROSITE" id="PS50075"/>
    </source>
</evidence>
<dbReference type="InterPro" id="IPR036736">
    <property type="entry name" value="ACP-like_sf"/>
</dbReference>
<dbReference type="InterPro" id="IPR009081">
    <property type="entry name" value="PP-bd_ACP"/>
</dbReference>
<feature type="region of interest" description="Disordered" evidence="4">
    <location>
        <begin position="76"/>
        <end position="102"/>
    </location>
</feature>
<proteinExistence type="predicted"/>
<dbReference type="InterPro" id="IPR042099">
    <property type="entry name" value="ANL_N_sf"/>
</dbReference>
<dbReference type="FunFam" id="3.30.559.30:FF:000002">
    <property type="entry name" value="Nonribosomal peptide synthase Pes1"/>
    <property type="match status" value="1"/>
</dbReference>
<dbReference type="InterPro" id="IPR010071">
    <property type="entry name" value="AA_adenyl_dom"/>
</dbReference>
<evidence type="ECO:0000313" key="7">
    <source>
        <dbReference type="Proteomes" id="UP000652219"/>
    </source>
</evidence>
<dbReference type="SUPFAM" id="SSF47336">
    <property type="entry name" value="ACP-like"/>
    <property type="match status" value="3"/>
</dbReference>
<feature type="domain" description="Carrier" evidence="5">
    <location>
        <begin position="1122"/>
        <end position="1198"/>
    </location>
</feature>
<feature type="domain" description="Carrier" evidence="5">
    <location>
        <begin position="2702"/>
        <end position="2778"/>
    </location>
</feature>
<accession>A0A8H6IUN8</accession>
<dbReference type="InterPro" id="IPR020806">
    <property type="entry name" value="PKS_PP-bd"/>
</dbReference>
<reference evidence="6 7" key="1">
    <citation type="journal article" date="2020" name="Phytopathology">
        <title>Genome Sequence Resources of Colletotrichum truncatum, C. plurivorum, C. musicola, and C. sojae: Four Species Pathogenic to Soybean (Glycine max).</title>
        <authorList>
            <person name="Rogerio F."/>
            <person name="Boufleur T.R."/>
            <person name="Ciampi-Guillardi M."/>
            <person name="Sukno S.A."/>
            <person name="Thon M.R."/>
            <person name="Massola Junior N.S."/>
            <person name="Baroncelli R."/>
        </authorList>
    </citation>
    <scope>NUCLEOTIDE SEQUENCE [LARGE SCALE GENOMIC DNA]</scope>
    <source>
        <strain evidence="6 7">LFN0009</strain>
    </source>
</reference>
<feature type="domain" description="Carrier" evidence="5">
    <location>
        <begin position="8"/>
        <end position="86"/>
    </location>
</feature>
<evidence type="ECO:0000313" key="6">
    <source>
        <dbReference type="EMBL" id="KAF6798154.1"/>
    </source>
</evidence>
<dbReference type="Pfam" id="PF00668">
    <property type="entry name" value="Condensation"/>
    <property type="match status" value="4"/>
</dbReference>
<evidence type="ECO:0000256" key="1">
    <source>
        <dbReference type="ARBA" id="ARBA00022450"/>
    </source>
</evidence>
<dbReference type="InterPro" id="IPR020845">
    <property type="entry name" value="AMP-binding_CS"/>
</dbReference>
<dbReference type="Pfam" id="PF00501">
    <property type="entry name" value="AMP-binding"/>
    <property type="match status" value="2"/>
</dbReference>
<dbReference type="GO" id="GO:0044550">
    <property type="term" value="P:secondary metabolite biosynthetic process"/>
    <property type="evidence" value="ECO:0007669"/>
    <property type="project" value="TreeGrafter"/>
</dbReference>
<dbReference type="CDD" id="cd05918">
    <property type="entry name" value="A_NRPS_SidN3_like"/>
    <property type="match status" value="2"/>
</dbReference>
<organism evidence="6 7">
    <name type="scientific">Colletotrichum sojae</name>
    <dbReference type="NCBI Taxonomy" id="2175907"/>
    <lineage>
        <taxon>Eukaryota</taxon>
        <taxon>Fungi</taxon>
        <taxon>Dikarya</taxon>
        <taxon>Ascomycota</taxon>
        <taxon>Pezizomycotina</taxon>
        <taxon>Sordariomycetes</taxon>
        <taxon>Hypocreomycetidae</taxon>
        <taxon>Glomerellales</taxon>
        <taxon>Glomerellaceae</taxon>
        <taxon>Colletotrichum</taxon>
        <taxon>Colletotrichum orchidearum species complex</taxon>
    </lineage>
</organism>
<dbReference type="EMBL" id="WIGN01000342">
    <property type="protein sequence ID" value="KAF6798154.1"/>
    <property type="molecule type" value="Genomic_DNA"/>
</dbReference>
<sequence>MSEEQQNDSGRDVVQSLKALCAGVLSVPVENIDENSSFVALGGDSFKVVHLFQKCTEQGLGVRFQDLLHRPLREVANSSRSAARNDDASASKRDVSVGDETYPQMPSGYDFSKIFDELAARHRLGPDDVEDVYPCSPMQESMYIGQKMSSKRLYRTRGLFEAQSGLDPERFRRSWEQVVLRHDTLRTVYVETSDPGSGRLLDAVVLRKKPARVVVRHCDDVEKVKQQFRDGAVDVGASDDEDQHQITIYTDTKAVRGGHALFQMDLNHLTVDGSSLMIVIDELVKGIKDEPVPGTATSYGRYIDYLQNQVDEDGALDYWIDYLDGAEPCCFPSLNDSRKGSGGSFEVVEVPLTTSLSDLRAFGRSHNATISNALQAVWALVLYTYTGDPDVCFGYLSSGRSLPIPGVADIVGPMMNLLVCRVGGIDSKSLEGMLAEIRDDFVGSLPHQCFSIGKVQRILGTTESKLFNTIMTSYYSPDMSNDNNLFKLVASHNASDFDIVLKVKYSESDVDIRLAYSDATLSPSMAKNVAYTFSAILDGLVKTTDPESPVQDVTGISPQGLEKVMEWNTTASAPELPPTCVHQLIEERARLQPDAPAIFAWDGEMTYKELDEAATSVASHVIDTGIGPGAFIPLCFEKSKWYSVALLAVMKSGNAFVPLDPSNPAARKQEMLKQVGVSGDSGVVICSRKHVREFTGIAGYVLELNREQLSTIRFEQPTHPPPRVTPQDPAYIIFTSGSTGVPKGVVIEHGAYAYAARAHAEGIKIGTGSRVLQFASYGFDTSMEDHLTTFAVGACLCVPSEEDRLSLPDLAAFTTKARANWAHLTPSFAEMLTPTLMPTMRTMVLGGEAMSVKNVRTWANPGRTKLVQVYGPSECCVTSTIGPELGPDGDPTHIGSAVPGCATWVVRPEDPNMLQAVGAIGELLIEGPILANGYLNSAQQTTEAFVTGLAWAPEKQLYRTGDLVKYDSAGRLHFVGRRDGQVKLRGQRMELGEIERQLVLEPKVQHCVVVVPSSGPCAKRLVALVTLSEAVSSWAPTAISTPSTSIETVNSAWTHHISRMRDFLLDRIPPFMNPELWIVLRAIPRNSSGKLDRKRLTKYLEAMSQDEYSKLVPLMEDDSSERPGTVMEQQLREIWSEVLNVTLDEIRWNSSFYYLGGDSISAMTVSSMGRQQRISISASEVLRCRTIERLAKLASETTQEVSKTLFDGDLKLDEPFELSPIQQLHFQASPEGDALDQQTMVVQITKKIGQDTLLSGLQSLLEAHPMLRVRFERVDGVWKQRVPGSDTMQRCRVRFHNRDNIDYVVECISEAKRSLDLTDGSLIAVDVFETGRRTLLSITIHHLVVDTVSWRTLFRELENFLLFGTRAEPEMTTYQSWCLAQSQYASSLSVRDVLPSSDEIPGTDVAFWNMEGKANCFKHSVTRTVALDPEFTRSLSSTREMVNYTALDIMTTAITESFFETFGRSPAVFIEGHGRESFSHHVNPSDTVGWFTTFAPVFAKHQQGKTITTLRSVRDFRAKTPLNGLSYFASRFLNKAGIEAFKDSHWPMEITLNYLGSFQQFERDGSLFKRCDDALQAKLSELRRQQRANTKRYALISILAVTKDDQLSIEVEWNSQMSHQDKLNDWVSQLEQSLNQIIVRLSTQDPPLTPFTPFLRLPPSVGLNPKRLSSVLSSAKSRLGLQPSDIAAVYPCSPIQDSLMLSQLKRPTDVYSQHFLFKLSGTPSLNPPKLAAAWNQVVDAHPILRTTFLEHTDGSFLQIVLDSDVPEAEVLTLEDEEQIPELWAKQSASAGPSPLSGEPLHKLRIYAAKSGSVYCCLDKNHIITDGATSRLLIRNFLDAYEGRAREDVCPYANYIKYTSEQDMDEITRYWNHYLDGAVSCQFPRLCQAPFPTSKKMEFARTSSTISDKASLESACRTLDVTLPVIFQAAWAVVLSTYLNSDDVTFGLLCHGRDVPIPGAQEIIGPMASIVPIRARLPSKTHISGVIDKLREDSIAHLSRQAISLARILHAVKRSGDSIFNTILNFQKTGAASLWTNTKAELLYAHDTSEVSSSSRSSFALSLVADMNQYDIAVCITDEGSRLDVTIESPTHFMSEAQSQRLLSVYINAVHSMVRDPDAAIGDLSLATDLDRDQLHEWNARNWETSKRCIHEMISETTLRQPSRPAISSWDGEVTYAQLDLLSTKLAAQLQSIGAKPEEVVVLCFEKSLWAVVAMLAVAKSGASFVHIDPKGAPKRTEFVIKQTKSRIGLASLEQYDNFVSLVETILIVNKPSVMGLSTPNINEVPSSSAEPANTLYTIFTSGTTGMPKGVVIPHESFCSAVVANRAALQIKATSRVLQFTNFCFDASLEEIFTVLVAGGCICMPSEKERLSDVPGFVARKKVNWAAFTPSFLRTLDPADLKSVKFITVHAEPMGQDLVARWADKIHMRPSYGPTECSVTSTVGSRFEVDTDATNIGFPVGCRGWVVHPDNHDVLVPVGAIGELLLDGPIVGRGYLNDEAKTEAAFIDPPAWAAQSESDSGSGGRRRMYKTGDLVRFAEDGSLLIQRRKDHSQVKIRGQRVELGEIQHHLDNLSGTIQHSMVFVPGAGLLKGRLVAVASLTALSGGLDTGNYGVQALKTLDKQILGVEGPRKVGRTLDEITSTLEKDLPQYMIPETWLIVQSVPVQLSLKLDRQRVTSWVEELDKATLQSILELSQHNGSHREFGSDTEEAIRKIWGDVLGIEADRIALDQSFFRLGGDSIYAMQVMKLCRAMDFQVSTQDVLANPTVRQLASVAAPVAPTESSMPTPPHSPDDTVHLSPFAKRLSDTSKNVETMVPCSPFQERMYRSFLKRPQKPYLFNSLVALEGLDNVSPIDVNKLLHAWQQTVDRHAILRTVFVLDPEADRVLRKVLKNCRADIAVSSVQSESSAIAQSKYHLNATRSRLFKDDSPPVSVRLFFTSDERCYVHFIMGHILIDHVSLAHVFADFTSFYRGQEPAAPQTTFDKYIQYLSRTRDIESSNRFWVNALKGVKPWQIPSDAGATGTSDPHAMGSINFSLKVTGSTRGFLRTAGVTLSNLLQFSWAATLHVYTGHATVCFGHLVSDRDVDLPHADDVVGPMLSVSIARAALDDGTVLLDALRAFQEEIIRGLPHKTYDLAEVERRLGCEETGVLSTLVNYRKVKYAGEDAEVNFRSVWKQDPHEQYLVLAFNEEPSRLEASLTYYESLFSRQTLETLADTYQRILRLMIGGQHRTVGEMKVVLNA</sequence>
<protein>
    <submittedName>
        <fullName evidence="6">Nonribosomal peptide</fullName>
    </submittedName>
</protein>
<dbReference type="SUPFAM" id="SSF56801">
    <property type="entry name" value="Acetyl-CoA synthetase-like"/>
    <property type="match status" value="2"/>
</dbReference>
<name>A0A8H6IUN8_9PEZI</name>
<dbReference type="PANTHER" id="PTHR45527:SF12">
    <property type="entry name" value="NONRIBOSOMAL PEPTIDE SYNTHETASE IVOA"/>
    <property type="match status" value="1"/>
</dbReference>
<dbReference type="InterPro" id="IPR000873">
    <property type="entry name" value="AMP-dep_synth/lig_dom"/>
</dbReference>
<dbReference type="Gene3D" id="3.40.50.12780">
    <property type="entry name" value="N-terminal domain of ligase-like"/>
    <property type="match status" value="2"/>
</dbReference>